<reference evidence="11 12" key="1">
    <citation type="submission" date="2014-08" db="EMBL/GenBank/DDBJ databases">
        <authorList>
            <person name="Moulin Lionel"/>
        </authorList>
    </citation>
    <scope>NUCLEOTIDE SEQUENCE [LARGE SCALE GENOMIC DNA]</scope>
</reference>
<accession>A0A090GJ94</accession>
<dbReference type="Gene3D" id="3.50.50.60">
    <property type="entry name" value="FAD/NAD(P)-binding domain"/>
    <property type="match status" value="2"/>
</dbReference>
<dbReference type="EC" id="1.3.1.1" evidence="8"/>
<dbReference type="PRINTS" id="PR00469">
    <property type="entry name" value="PNDRDTASEII"/>
</dbReference>
<name>A0A090GJ94_MESPL</name>
<dbReference type="Gene3D" id="1.10.1060.10">
    <property type="entry name" value="Alpha-helical ferredoxin"/>
    <property type="match status" value="1"/>
</dbReference>
<dbReference type="Proteomes" id="UP000046373">
    <property type="component" value="Unassembled WGS sequence"/>
</dbReference>
<dbReference type="PRINTS" id="PR00368">
    <property type="entry name" value="FADPNR"/>
</dbReference>
<evidence type="ECO:0000256" key="6">
    <source>
        <dbReference type="ARBA" id="ARBA00049578"/>
    </source>
</evidence>
<protein>
    <recommendedName>
        <fullName evidence="8">dihydrouracil dehydrogenase (NAD(+))</fullName>
        <ecNumber evidence="8">1.3.1.1</ecNumber>
    </recommendedName>
    <alternativeName>
        <fullName evidence="3">Dihydrothymine dehydrogenase</fullName>
    </alternativeName>
    <alternativeName>
        <fullName evidence="2">Dihydrouracil dehydrogenase</fullName>
    </alternativeName>
</protein>
<dbReference type="InterPro" id="IPR023753">
    <property type="entry name" value="FAD/NAD-binding_dom"/>
</dbReference>
<comment type="function">
    <text evidence="6">Involved in pyrimidine base degradation. Catalyzes physiologically the reduction of uracil to 5,6-dihydrouracil (DHU) by using NADH as a specific cosubstrate. It also catalyzes the reverse reaction and the reduction of thymine to 5,6-dihydrothymine (DHT).</text>
</comment>
<dbReference type="Pfam" id="PF07992">
    <property type="entry name" value="Pyr_redox_2"/>
    <property type="match status" value="1"/>
</dbReference>
<evidence type="ECO:0000256" key="7">
    <source>
        <dbReference type="ARBA" id="ARBA00049714"/>
    </source>
</evidence>
<dbReference type="InterPro" id="IPR028261">
    <property type="entry name" value="DPD_II"/>
</dbReference>
<evidence type="ECO:0000256" key="5">
    <source>
        <dbReference type="ARBA" id="ARBA00048792"/>
    </source>
</evidence>
<evidence type="ECO:0000256" key="2">
    <source>
        <dbReference type="ARBA" id="ARBA00030119"/>
    </source>
</evidence>
<organism evidence="11 12">
    <name type="scientific">Mesorhizobium plurifarium</name>
    <dbReference type="NCBI Taxonomy" id="69974"/>
    <lineage>
        <taxon>Bacteria</taxon>
        <taxon>Pseudomonadati</taxon>
        <taxon>Pseudomonadota</taxon>
        <taxon>Alphaproteobacteria</taxon>
        <taxon>Hyphomicrobiales</taxon>
        <taxon>Phyllobacteriaceae</taxon>
        <taxon>Mesorhizobium</taxon>
    </lineage>
</organism>
<gene>
    <name evidence="11" type="ORF">MPLDJ20_150482</name>
</gene>
<dbReference type="AlphaFoldDB" id="A0A090GJ94"/>
<proteinExistence type="predicted"/>
<dbReference type="InterPro" id="IPR036188">
    <property type="entry name" value="FAD/NAD-bd_sf"/>
</dbReference>
<evidence type="ECO:0000256" key="1">
    <source>
        <dbReference type="ARBA" id="ARBA00023002"/>
    </source>
</evidence>
<evidence type="ECO:0000256" key="4">
    <source>
        <dbReference type="ARBA" id="ARBA00047685"/>
    </source>
</evidence>
<dbReference type="Pfam" id="PF14691">
    <property type="entry name" value="Fer4_20"/>
    <property type="match status" value="1"/>
</dbReference>
<sequence length="454" mass="48120">MATGHFIEGIAGGRLSSDQYADNFSDLHPPLDHHEALVESDRCYFCYDAPCMNACPTSIDIPLFIRQIATGNPLGSAKTIFDQNILGGMCARVCPTETLCEEVCVREVAEGKPVQIGRLQRYATDVAMSEGKQFYKRAEPTGKSIAVVGAGPAGLAAAHRLARHGHEVTILEARPKAGGLNEYGIAAYKSVDDFAQAEVDYVTAIGGIDIQNGKALGRDFQLADLMRNYDAVFLGLGLGGVNALRAEGEDADGVANAVEFISELRQASDLSSLPVGRRVVVIGGGMTAIDAAVQSKLLGAEEVTICYRRGQEHMNASGFEQDLAAANGVTIRHWLQPKRVIAENGKVSGIELEYTAMSGDKLVGTGERLTLVADQVFKAIGQSFVPAHLNGSSEQIELEGGRIKVDAEGRTSLAKVWAGGDCIFGGDDLTVSAVAQGRDAAESIHRALTSNGRA</sequence>
<dbReference type="SUPFAM" id="SSF46548">
    <property type="entry name" value="alpha-helical ferredoxin"/>
    <property type="match status" value="1"/>
</dbReference>
<comment type="catalytic activity">
    <reaction evidence="5">
        <text>5,6-dihydrouracil + NAD(+) = uracil + NADH + H(+)</text>
        <dbReference type="Rhea" id="RHEA:20189"/>
        <dbReference type="ChEBI" id="CHEBI:15378"/>
        <dbReference type="ChEBI" id="CHEBI:15901"/>
        <dbReference type="ChEBI" id="CHEBI:17568"/>
        <dbReference type="ChEBI" id="CHEBI:57540"/>
        <dbReference type="ChEBI" id="CHEBI:57945"/>
        <dbReference type="EC" id="1.3.1.1"/>
    </reaction>
</comment>
<evidence type="ECO:0000256" key="3">
    <source>
        <dbReference type="ARBA" id="ARBA00032722"/>
    </source>
</evidence>
<keyword evidence="1" id="KW-0560">Oxidoreductase</keyword>
<evidence type="ECO:0000313" key="11">
    <source>
        <dbReference type="EMBL" id="CDX33275.1"/>
    </source>
</evidence>
<dbReference type="GO" id="GO:0051536">
    <property type="term" value="F:iron-sulfur cluster binding"/>
    <property type="evidence" value="ECO:0007669"/>
    <property type="project" value="InterPro"/>
</dbReference>
<evidence type="ECO:0000313" key="12">
    <source>
        <dbReference type="Proteomes" id="UP000046373"/>
    </source>
</evidence>
<feature type="domain" description="Dihydroprymidine dehydrogenase" evidence="10">
    <location>
        <begin position="22"/>
        <end position="131"/>
    </location>
</feature>
<comment type="subunit">
    <text evidence="7">Heterotetramer of 2 PreA and 2 PreT subunits.</text>
</comment>
<dbReference type="SUPFAM" id="SSF51971">
    <property type="entry name" value="Nucleotide-binding domain"/>
    <property type="match status" value="1"/>
</dbReference>
<dbReference type="InterPro" id="IPR009051">
    <property type="entry name" value="Helical_ferredxn"/>
</dbReference>
<feature type="domain" description="FAD/NAD(P)-binding" evidence="9">
    <location>
        <begin position="144"/>
        <end position="437"/>
    </location>
</feature>
<dbReference type="GO" id="GO:0004159">
    <property type="term" value="F:dihydropyrimidine dehydrogenase (NAD+) activity"/>
    <property type="evidence" value="ECO:0007669"/>
    <property type="project" value="UniProtKB-EC"/>
</dbReference>
<dbReference type="EMBL" id="CCNB01000007">
    <property type="protein sequence ID" value="CDX33275.1"/>
    <property type="molecule type" value="Genomic_DNA"/>
</dbReference>
<evidence type="ECO:0000259" key="9">
    <source>
        <dbReference type="Pfam" id="PF07992"/>
    </source>
</evidence>
<comment type="catalytic activity">
    <reaction evidence="4">
        <text>5,6-dihydrothymine + NAD(+) = thymine + NADH + H(+)</text>
        <dbReference type="Rhea" id="RHEA:28791"/>
        <dbReference type="ChEBI" id="CHEBI:15378"/>
        <dbReference type="ChEBI" id="CHEBI:17821"/>
        <dbReference type="ChEBI" id="CHEBI:27468"/>
        <dbReference type="ChEBI" id="CHEBI:57540"/>
        <dbReference type="ChEBI" id="CHEBI:57945"/>
        <dbReference type="EC" id="1.3.1.1"/>
    </reaction>
</comment>
<evidence type="ECO:0000256" key="8">
    <source>
        <dbReference type="ARBA" id="ARBA00049728"/>
    </source>
</evidence>
<evidence type="ECO:0000259" key="10">
    <source>
        <dbReference type="Pfam" id="PF14691"/>
    </source>
</evidence>
<dbReference type="PANTHER" id="PTHR43073">
    <property type="entry name" value="DIHYDROPYRIMIDINE DEHYDROGENASE [NADP(+)]"/>
    <property type="match status" value="1"/>
</dbReference>
<dbReference type="PANTHER" id="PTHR43073:SF2">
    <property type="entry name" value="DIHYDROPYRIMIDINE DEHYDROGENASE [NADP(+)]"/>
    <property type="match status" value="1"/>
</dbReference>